<reference evidence="1" key="1">
    <citation type="journal article" date="2015" name="Nature">
        <title>Complex archaea that bridge the gap between prokaryotes and eukaryotes.</title>
        <authorList>
            <person name="Spang A."/>
            <person name="Saw J.H."/>
            <person name="Jorgensen S.L."/>
            <person name="Zaremba-Niedzwiedzka K."/>
            <person name="Martijn J."/>
            <person name="Lind A.E."/>
            <person name="van Eijk R."/>
            <person name="Schleper C."/>
            <person name="Guy L."/>
            <person name="Ettema T.J."/>
        </authorList>
    </citation>
    <scope>NUCLEOTIDE SEQUENCE</scope>
</reference>
<evidence type="ECO:0000313" key="1">
    <source>
        <dbReference type="EMBL" id="KKN78450.1"/>
    </source>
</evidence>
<name>A0A0F9TB44_9ZZZZ</name>
<protein>
    <recommendedName>
        <fullName evidence="2">Large polyvalent protein associated domain-containing protein</fullName>
    </recommendedName>
</protein>
<dbReference type="AlphaFoldDB" id="A0A0F9TB44"/>
<sequence>MVQERIRALSPGALRIFKQQAFERARAGDPTYARIVSMPELSDIFPQGITPQPTTRQPQIGQEAPQQIPWWQHPLNFIRGVETGFGALVTAPFTPSVPGTEGLSFFEREKLEYKAWDEPSFQVDPLFRLPWTSKEERERPWTIGIKGAIETVPWFATAIATGGLSAAGVLGARVGATGITRAAQAGLRVLKPIRTAEAVAAAAPFKVAGKILAPVTKPLAKAAKGIAKKVVDTSVRLVPDLQPIGEAISIAADPTKLRKLVNITTPSIKVLGKTIGGKQPLRGIAEIVGGMAAVADNPALLALTGRNVLRFEGANKALASVATLNRMGSSKTVFNLTNDGFMRIGGKDVHINTVRTFPKRYETQLTTRQKEWITQAQLLEGEKRELFKRAGIKISDLTFEEGGIYAGRRVVGRFEGNELVDVAYVGARQPTRVGAKSAQEKVRSYANIEDAIKDKFRYLPEEEALYHNIVNAYNRVANKQFSEWFLKLVPHETLKGKARVTRFGEVQAPDIPAFAGKVFTSPEAKEYINIIRKELNPQSNQALSAINQVNAVGRYFALAGDASPFSIQLIFFAGSQPRIFGRAVGGFVKAMFDPLYHDNLISKHLGTIQKHRGMVITRGGSTEMTEAMARGGLLRKQPFKLFGKALEPFQRGFEGALDTAGIYMAESLDHLATTPMRTAQVDAFINEFRGLLSTTRIGISSGQRQIERTIVLAPQYNRAVGALLWDIGQGNLRGQLAREHMAKGVTAIMAMTVAVSYAMGESQEEIIDHLNPRSSNFMTWDIAGQRIGPGSKVRSLLATFGKITKNPEDAAFHAGRFLKGNFSPFLGTSIDLITGKDFLGDPTRDGLLSLTETVIGNNLLPIWVQSVAFEGGELNERVTRGLAEFGGLRAYPAGAFADLKDKQDELARQQFGVSWDELGQQPNGFTEQIRLSQTQELKDLEDKAELESAKFARGDQLEWNKYGREVDRIGNMVTNELNQADRQFVATRDGSQLRDRVNQAYWMKSQMMRDILKKDEFAIVRDSFGRELSPEARAQMEPQKLLYRDYNELMYASDMFTEFGEYNFTEADRRRQMFIQMYGLDALNSVEQVIGERRADEPPSVKLLRQAQQILQPYWQIENQIWANLPQGFKEISEQIEILARTDPRGADLQLFRYPQIVFARKMIALRKRQMKATNQDIANALNMFYRF</sequence>
<evidence type="ECO:0008006" key="2">
    <source>
        <dbReference type="Google" id="ProtNLM"/>
    </source>
</evidence>
<proteinExistence type="predicted"/>
<gene>
    <name evidence="1" type="ORF">LCGC14_0349820</name>
</gene>
<organism evidence="1">
    <name type="scientific">marine sediment metagenome</name>
    <dbReference type="NCBI Taxonomy" id="412755"/>
    <lineage>
        <taxon>unclassified sequences</taxon>
        <taxon>metagenomes</taxon>
        <taxon>ecological metagenomes</taxon>
    </lineage>
</organism>
<dbReference type="EMBL" id="LAZR01000262">
    <property type="protein sequence ID" value="KKN78450.1"/>
    <property type="molecule type" value="Genomic_DNA"/>
</dbReference>
<comment type="caution">
    <text evidence="1">The sequence shown here is derived from an EMBL/GenBank/DDBJ whole genome shotgun (WGS) entry which is preliminary data.</text>
</comment>
<accession>A0A0F9TB44</accession>